<sequence>MNSSGRANEKMTDFGSVGAEIPPLQQEVNRRLSCGHLGNEKPPLASPCRVRFSKNGLWELEYEICSLLGRVQTGPKGEGVNDFRCLHQSDDVAGEDKQKTVIVQDFDNAKIKNIKGD</sequence>
<keyword evidence="2" id="KW-1185">Reference proteome</keyword>
<evidence type="ECO:0000313" key="2">
    <source>
        <dbReference type="Proteomes" id="UP001055811"/>
    </source>
</evidence>
<evidence type="ECO:0000313" key="1">
    <source>
        <dbReference type="EMBL" id="KAI3781188.1"/>
    </source>
</evidence>
<organism evidence="1 2">
    <name type="scientific">Cichorium intybus</name>
    <name type="common">Chicory</name>
    <dbReference type="NCBI Taxonomy" id="13427"/>
    <lineage>
        <taxon>Eukaryota</taxon>
        <taxon>Viridiplantae</taxon>
        <taxon>Streptophyta</taxon>
        <taxon>Embryophyta</taxon>
        <taxon>Tracheophyta</taxon>
        <taxon>Spermatophyta</taxon>
        <taxon>Magnoliopsida</taxon>
        <taxon>eudicotyledons</taxon>
        <taxon>Gunneridae</taxon>
        <taxon>Pentapetalae</taxon>
        <taxon>asterids</taxon>
        <taxon>campanulids</taxon>
        <taxon>Asterales</taxon>
        <taxon>Asteraceae</taxon>
        <taxon>Cichorioideae</taxon>
        <taxon>Cichorieae</taxon>
        <taxon>Cichoriinae</taxon>
        <taxon>Cichorium</taxon>
    </lineage>
</organism>
<dbReference type="Proteomes" id="UP001055811">
    <property type="component" value="Linkage Group LG02"/>
</dbReference>
<protein>
    <submittedName>
        <fullName evidence="1">Uncharacterized protein</fullName>
    </submittedName>
</protein>
<proteinExistence type="predicted"/>
<reference evidence="1 2" key="2">
    <citation type="journal article" date="2022" name="Mol. Ecol. Resour.">
        <title>The genomes of chicory, endive, great burdock and yacon provide insights into Asteraceae paleo-polyploidization history and plant inulin production.</title>
        <authorList>
            <person name="Fan W."/>
            <person name="Wang S."/>
            <person name="Wang H."/>
            <person name="Wang A."/>
            <person name="Jiang F."/>
            <person name="Liu H."/>
            <person name="Zhao H."/>
            <person name="Xu D."/>
            <person name="Zhang Y."/>
        </authorList>
    </citation>
    <scope>NUCLEOTIDE SEQUENCE [LARGE SCALE GENOMIC DNA]</scope>
    <source>
        <strain evidence="2">cv. Punajuju</strain>
        <tissue evidence="1">Leaves</tissue>
    </source>
</reference>
<comment type="caution">
    <text evidence="1">The sequence shown here is derived from an EMBL/GenBank/DDBJ whole genome shotgun (WGS) entry which is preliminary data.</text>
</comment>
<name>A0ACB9GDP7_CICIN</name>
<gene>
    <name evidence="1" type="ORF">L2E82_11193</name>
</gene>
<accession>A0ACB9GDP7</accession>
<reference evidence="2" key="1">
    <citation type="journal article" date="2022" name="Mol. Ecol. Resour.">
        <title>The genomes of chicory, endive, great burdock and yacon provide insights into Asteraceae palaeo-polyploidization history and plant inulin production.</title>
        <authorList>
            <person name="Fan W."/>
            <person name="Wang S."/>
            <person name="Wang H."/>
            <person name="Wang A."/>
            <person name="Jiang F."/>
            <person name="Liu H."/>
            <person name="Zhao H."/>
            <person name="Xu D."/>
            <person name="Zhang Y."/>
        </authorList>
    </citation>
    <scope>NUCLEOTIDE SEQUENCE [LARGE SCALE GENOMIC DNA]</scope>
    <source>
        <strain evidence="2">cv. Punajuju</strain>
    </source>
</reference>
<dbReference type="EMBL" id="CM042010">
    <property type="protein sequence ID" value="KAI3781188.1"/>
    <property type="molecule type" value="Genomic_DNA"/>
</dbReference>